<feature type="transmembrane region" description="Helical" evidence="7">
    <location>
        <begin position="184"/>
        <end position="206"/>
    </location>
</feature>
<evidence type="ECO:0000313" key="10">
    <source>
        <dbReference type="Proteomes" id="UP001310248"/>
    </source>
</evidence>
<dbReference type="EMBL" id="JAYDYW010000001">
    <property type="protein sequence ID" value="MEE1672301.1"/>
    <property type="molecule type" value="Genomic_DNA"/>
</dbReference>
<dbReference type="Pfam" id="PF06738">
    <property type="entry name" value="ThrE"/>
    <property type="match status" value="1"/>
</dbReference>
<gene>
    <name evidence="9" type="ORF">SNR37_000069</name>
</gene>
<name>A0ABU7FZ03_9ALTE</name>
<keyword evidence="2" id="KW-1003">Cell membrane</keyword>
<dbReference type="PANTHER" id="PTHR34390">
    <property type="entry name" value="UPF0442 PROTEIN YJJB-RELATED"/>
    <property type="match status" value="1"/>
</dbReference>
<organism evidence="9 10">
    <name type="scientific">Agarivorans aestuarii</name>
    <dbReference type="NCBI Taxonomy" id="1563703"/>
    <lineage>
        <taxon>Bacteria</taxon>
        <taxon>Pseudomonadati</taxon>
        <taxon>Pseudomonadota</taxon>
        <taxon>Gammaproteobacteria</taxon>
        <taxon>Alteromonadales</taxon>
        <taxon>Alteromonadaceae</taxon>
        <taxon>Agarivorans</taxon>
    </lineage>
</organism>
<keyword evidence="4 7" id="KW-1133">Transmembrane helix</keyword>
<reference evidence="10" key="1">
    <citation type="submission" date="2023-07" db="EMBL/GenBank/DDBJ databases">
        <title>Draft genome sequence of Agarivorans aestuarii strain ZMCS4, a CAZymes producing bacteria isolated from the marine brown algae Clodostephus spongiosus.</title>
        <authorList>
            <person name="Lorente B."/>
            <person name="Cabral C."/>
            <person name="Frias J."/>
            <person name="Faria J."/>
            <person name="Toubarro D."/>
        </authorList>
    </citation>
    <scope>NUCLEOTIDE SEQUENCE [LARGE SCALE GENOMIC DNA]</scope>
    <source>
        <strain evidence="10">ZMCS4</strain>
    </source>
</reference>
<dbReference type="InterPro" id="IPR050539">
    <property type="entry name" value="ThrE_Dicarb/AminoAcid_Exp"/>
</dbReference>
<evidence type="ECO:0000256" key="7">
    <source>
        <dbReference type="SAM" id="Phobius"/>
    </source>
</evidence>
<accession>A0ABU7FZ03</accession>
<evidence type="ECO:0000256" key="3">
    <source>
        <dbReference type="ARBA" id="ARBA00022692"/>
    </source>
</evidence>
<comment type="caution">
    <text evidence="9">The sequence shown here is derived from an EMBL/GenBank/DDBJ whole genome shotgun (WGS) entry which is preliminary data.</text>
</comment>
<protein>
    <submittedName>
        <fullName evidence="9">Threonine/serine exporter family protein</fullName>
    </submittedName>
</protein>
<evidence type="ECO:0000256" key="4">
    <source>
        <dbReference type="ARBA" id="ARBA00022989"/>
    </source>
</evidence>
<keyword evidence="5 7" id="KW-0472">Membrane</keyword>
<keyword evidence="10" id="KW-1185">Reference proteome</keyword>
<feature type="transmembrane region" description="Helical" evidence="7">
    <location>
        <begin position="243"/>
        <end position="266"/>
    </location>
</feature>
<feature type="domain" description="Threonine/serine exporter-like N-terminal" evidence="8">
    <location>
        <begin position="29"/>
        <end position="264"/>
    </location>
</feature>
<evidence type="ECO:0000256" key="1">
    <source>
        <dbReference type="ARBA" id="ARBA00004651"/>
    </source>
</evidence>
<evidence type="ECO:0000256" key="2">
    <source>
        <dbReference type="ARBA" id="ARBA00022475"/>
    </source>
</evidence>
<dbReference type="PANTHER" id="PTHR34390:SF2">
    <property type="entry name" value="SUCCINATE TRANSPORTER SUBUNIT YJJP-RELATED"/>
    <property type="match status" value="1"/>
</dbReference>
<dbReference type="RefSeq" id="WP_163134532.1">
    <property type="nucleotide sequence ID" value="NZ_AP023033.1"/>
</dbReference>
<keyword evidence="3 7" id="KW-0812">Transmembrane</keyword>
<comment type="similarity">
    <text evidence="6">Belongs to the ThrE exporter (TC 2.A.79) family.</text>
</comment>
<comment type="subcellular location">
    <subcellularLocation>
        <location evidence="1">Cell membrane</location>
        <topology evidence="1">Multi-pass membrane protein</topology>
    </subcellularLocation>
</comment>
<feature type="transmembrane region" description="Helical" evidence="7">
    <location>
        <begin position="157"/>
        <end position="172"/>
    </location>
</feature>
<evidence type="ECO:0000256" key="5">
    <source>
        <dbReference type="ARBA" id="ARBA00023136"/>
    </source>
</evidence>
<dbReference type="Proteomes" id="UP001310248">
    <property type="component" value="Unassembled WGS sequence"/>
</dbReference>
<sequence>MLRSFRNSPEPVQAPVRIISLEQQTRICRVAVQAGRIMQQHGAESKLIEETTVRLGKALGLDSVELAITANALILTGLSQGRCITTTRRVYDRGINMHMVCEVQRITIMAEKQLLDVDDVVKRLERLQPYKHNRWLVVFMIGMSCACFSRLFGGDWAVFAMTFVASAIAMLFRQEMAHRHHNPILNFGMTAFVATTIAGLAVRYDIGNQPQTVMAASVLLLVPGFPLINAVSDMVKGHISMGISRWFFASLLSLGVAMGIALSMWATGVSGWL</sequence>
<evidence type="ECO:0000313" key="9">
    <source>
        <dbReference type="EMBL" id="MEE1672301.1"/>
    </source>
</evidence>
<feature type="transmembrane region" description="Helical" evidence="7">
    <location>
        <begin position="212"/>
        <end position="231"/>
    </location>
</feature>
<evidence type="ECO:0000259" key="8">
    <source>
        <dbReference type="Pfam" id="PF06738"/>
    </source>
</evidence>
<feature type="transmembrane region" description="Helical" evidence="7">
    <location>
        <begin position="133"/>
        <end position="151"/>
    </location>
</feature>
<evidence type="ECO:0000256" key="6">
    <source>
        <dbReference type="ARBA" id="ARBA00034125"/>
    </source>
</evidence>
<dbReference type="InterPro" id="IPR010619">
    <property type="entry name" value="ThrE-like_N"/>
</dbReference>
<proteinExistence type="inferred from homology"/>